<proteinExistence type="predicted"/>
<sequence>MQNWENLSMLIGAISDGPVRNNRDTSLGSLVDEPKTPDKVLLTEAVPSNLCKHSVEAWVECPYTALGDDQERRKVGEVWGDGGFAAALPSARRTVGRAVDALAVGVAAGPVIVCVAVQLATNDTHGVATDDHEAVARGRWKQIQ</sequence>
<evidence type="ECO:0000313" key="1">
    <source>
        <dbReference type="EnsemblPlants" id="EMT10387"/>
    </source>
</evidence>
<dbReference type="AlphaFoldDB" id="M8B0U9"/>
<dbReference type="EnsemblPlants" id="EMT10387">
    <property type="protein sequence ID" value="EMT10387"/>
    <property type="gene ID" value="F775_22657"/>
</dbReference>
<protein>
    <submittedName>
        <fullName evidence="1">Uncharacterized protein</fullName>
    </submittedName>
</protein>
<accession>M8B0U9</accession>
<organism evidence="1">
    <name type="scientific">Aegilops tauschii</name>
    <name type="common">Tausch's goatgrass</name>
    <name type="synonym">Aegilops squarrosa</name>
    <dbReference type="NCBI Taxonomy" id="37682"/>
    <lineage>
        <taxon>Eukaryota</taxon>
        <taxon>Viridiplantae</taxon>
        <taxon>Streptophyta</taxon>
        <taxon>Embryophyta</taxon>
        <taxon>Tracheophyta</taxon>
        <taxon>Spermatophyta</taxon>
        <taxon>Magnoliopsida</taxon>
        <taxon>Liliopsida</taxon>
        <taxon>Poales</taxon>
        <taxon>Poaceae</taxon>
        <taxon>BOP clade</taxon>
        <taxon>Pooideae</taxon>
        <taxon>Triticodae</taxon>
        <taxon>Triticeae</taxon>
        <taxon>Triticinae</taxon>
        <taxon>Aegilops</taxon>
    </lineage>
</organism>
<name>M8B0U9_AEGTA</name>
<reference evidence="1" key="1">
    <citation type="submission" date="2015-06" db="UniProtKB">
        <authorList>
            <consortium name="EnsemblPlants"/>
        </authorList>
    </citation>
    <scope>IDENTIFICATION</scope>
</reference>